<name>A0A177B9S6_9BILA</name>
<reference evidence="1 2" key="1">
    <citation type="submission" date="2016-04" db="EMBL/GenBank/DDBJ databases">
        <title>The genome of Intoshia linei affirms orthonectids as highly simplified spiralians.</title>
        <authorList>
            <person name="Mikhailov K.V."/>
            <person name="Slusarev G.S."/>
            <person name="Nikitin M.A."/>
            <person name="Logacheva M.D."/>
            <person name="Penin A."/>
            <person name="Aleoshin V."/>
            <person name="Panchin Y.V."/>
        </authorList>
    </citation>
    <scope>NUCLEOTIDE SEQUENCE [LARGE SCALE GENOMIC DNA]</scope>
    <source>
        <strain evidence="1">Intl2013</strain>
        <tissue evidence="1">Whole animal</tissue>
    </source>
</reference>
<organism evidence="1 2">
    <name type="scientific">Intoshia linei</name>
    <dbReference type="NCBI Taxonomy" id="1819745"/>
    <lineage>
        <taxon>Eukaryota</taxon>
        <taxon>Metazoa</taxon>
        <taxon>Spiralia</taxon>
        <taxon>Lophotrochozoa</taxon>
        <taxon>Mesozoa</taxon>
        <taxon>Orthonectida</taxon>
        <taxon>Rhopaluridae</taxon>
        <taxon>Intoshia</taxon>
    </lineage>
</organism>
<keyword evidence="2" id="KW-1185">Reference proteome</keyword>
<sequence>MYKFIIVVIIKIIYCLPENLMGCYLISKDLLPNMCTYDTFKAQCGELCEDHIQSTSKRNLIFNSKAFEIDETNSFFYLSVEEYCQFVKETCENNCNNGKVVFCNIACNKPPEHSSTAYICKLLINNQNNILYDENFRKICYIN</sequence>
<protein>
    <submittedName>
        <fullName evidence="1">Uncharacterized protein</fullName>
    </submittedName>
</protein>
<gene>
    <name evidence="1" type="ORF">A3Q56_01188</name>
</gene>
<accession>A0A177B9S6</accession>
<dbReference type="EMBL" id="LWCA01000084">
    <property type="protein sequence ID" value="OAF71059.1"/>
    <property type="molecule type" value="Genomic_DNA"/>
</dbReference>
<evidence type="ECO:0000313" key="1">
    <source>
        <dbReference type="EMBL" id="OAF71059.1"/>
    </source>
</evidence>
<dbReference type="AlphaFoldDB" id="A0A177B9S6"/>
<proteinExistence type="predicted"/>
<evidence type="ECO:0000313" key="2">
    <source>
        <dbReference type="Proteomes" id="UP000078046"/>
    </source>
</evidence>
<comment type="caution">
    <text evidence="1">The sequence shown here is derived from an EMBL/GenBank/DDBJ whole genome shotgun (WGS) entry which is preliminary data.</text>
</comment>
<dbReference type="Proteomes" id="UP000078046">
    <property type="component" value="Unassembled WGS sequence"/>
</dbReference>